<keyword evidence="2" id="KW-0472">Membrane</keyword>
<comment type="caution">
    <text evidence="3">The sequence shown here is derived from an EMBL/GenBank/DDBJ whole genome shotgun (WGS) entry which is preliminary data.</text>
</comment>
<reference evidence="3" key="1">
    <citation type="journal article" date="2023" name="Microbiol Resour">
        <title>Genome Sequences of Rhodoplanes serenus and Two Thermotolerant Strains, Rhodoplanes tepidamans and 'Rhodoplanes cryptolactis,' Further Refine the Genus.</title>
        <authorList>
            <person name="Rayyan A.A."/>
            <person name="Kyndt J.A."/>
        </authorList>
    </citation>
    <scope>NUCLEOTIDE SEQUENCE</scope>
    <source>
        <strain evidence="3">DSM 9987</strain>
    </source>
</reference>
<dbReference type="GO" id="GO:0008168">
    <property type="term" value="F:methyltransferase activity"/>
    <property type="evidence" value="ECO:0007669"/>
    <property type="project" value="UniProtKB-KW"/>
</dbReference>
<feature type="transmembrane region" description="Helical" evidence="2">
    <location>
        <begin position="311"/>
        <end position="337"/>
    </location>
</feature>
<reference evidence="3" key="2">
    <citation type="submission" date="2023-02" db="EMBL/GenBank/DDBJ databases">
        <authorList>
            <person name="Rayyan A."/>
            <person name="Meyer T."/>
            <person name="Kyndt J.A."/>
        </authorList>
    </citation>
    <scope>NUCLEOTIDE SEQUENCE</scope>
    <source>
        <strain evidence="3">DSM 9987</strain>
    </source>
</reference>
<gene>
    <name evidence="3" type="ORF">PQJ73_17115</name>
</gene>
<dbReference type="InterPro" id="IPR029063">
    <property type="entry name" value="SAM-dependent_MTases_sf"/>
</dbReference>
<keyword evidence="3" id="KW-0808">Transferase</keyword>
<dbReference type="Proteomes" id="UP001165652">
    <property type="component" value="Unassembled WGS sequence"/>
</dbReference>
<dbReference type="Pfam" id="PF13489">
    <property type="entry name" value="Methyltransf_23"/>
    <property type="match status" value="1"/>
</dbReference>
<evidence type="ECO:0000313" key="4">
    <source>
        <dbReference type="Proteomes" id="UP001165652"/>
    </source>
</evidence>
<evidence type="ECO:0000256" key="2">
    <source>
        <dbReference type="SAM" id="Phobius"/>
    </source>
</evidence>
<keyword evidence="2" id="KW-1133">Transmembrane helix</keyword>
<accession>A0ABT5JCR5</accession>
<dbReference type="GO" id="GO:0032259">
    <property type="term" value="P:methylation"/>
    <property type="evidence" value="ECO:0007669"/>
    <property type="project" value="UniProtKB-KW"/>
</dbReference>
<evidence type="ECO:0000256" key="1">
    <source>
        <dbReference type="SAM" id="MobiDB-lite"/>
    </source>
</evidence>
<dbReference type="EMBL" id="JAQQLI010000027">
    <property type="protein sequence ID" value="MDC7787412.1"/>
    <property type="molecule type" value="Genomic_DNA"/>
</dbReference>
<keyword evidence="4" id="KW-1185">Reference proteome</keyword>
<evidence type="ECO:0000313" key="3">
    <source>
        <dbReference type="EMBL" id="MDC7787412.1"/>
    </source>
</evidence>
<keyword evidence="3" id="KW-0489">Methyltransferase</keyword>
<organism evidence="3 4">
    <name type="scientific">Rhodoplanes tepidamans</name>
    <name type="common">Rhodoplanes cryptolactis</name>
    <dbReference type="NCBI Taxonomy" id="200616"/>
    <lineage>
        <taxon>Bacteria</taxon>
        <taxon>Pseudomonadati</taxon>
        <taxon>Pseudomonadota</taxon>
        <taxon>Alphaproteobacteria</taxon>
        <taxon>Hyphomicrobiales</taxon>
        <taxon>Nitrobacteraceae</taxon>
        <taxon>Rhodoplanes</taxon>
    </lineage>
</organism>
<feature type="transmembrane region" description="Helical" evidence="2">
    <location>
        <begin position="273"/>
        <end position="291"/>
    </location>
</feature>
<proteinExistence type="predicted"/>
<name>A0ABT5JCR5_RHOTP</name>
<sequence>MRVLPGLCRSITLSPAAPPGEKRLGTFAAGFRVDRGSGALVEDVDAGRAMPRPTGPAEPDWSGRSDSDPDPPSEFTLTPGRARSSEPLRGGWPRACKRGRARLCRCPPRGIDRGRSHFRAGGLFMDDTTVRRIFPQAVPVAGRRWRLGTARGVSYPADRAGVAEIEDISFWFRHRNAVLCEACRRFGRPGPFLDVGGGNGAVARALSAQGADILVVEPGAEGAEIAASRGLPVVEGLVEPDAFVEESVANVGAFDVIEHVADDLALLRLLHRLLAPGGMLFLTVPANTWLWSSDDDFAGHVRRYSASGLAALVTSAGFGVVYSSYFFAPLVLPVLLLRALPSRLGLRRVSTAAATLRDHRRHGIVESAIEACLAREARRLAAGKRPRQGTSILLVARRPARPA</sequence>
<keyword evidence="2" id="KW-0812">Transmembrane</keyword>
<protein>
    <submittedName>
        <fullName evidence="3">Class I SAM-dependent methyltransferase</fullName>
    </submittedName>
</protein>
<dbReference type="Gene3D" id="3.40.50.150">
    <property type="entry name" value="Vaccinia Virus protein VP39"/>
    <property type="match status" value="1"/>
</dbReference>
<feature type="region of interest" description="Disordered" evidence="1">
    <location>
        <begin position="42"/>
        <end position="93"/>
    </location>
</feature>
<dbReference type="SUPFAM" id="SSF53335">
    <property type="entry name" value="S-adenosyl-L-methionine-dependent methyltransferases"/>
    <property type="match status" value="1"/>
</dbReference>